<dbReference type="EMBL" id="JPQT01000130">
    <property type="protein sequence ID" value="KFE47016.1"/>
    <property type="molecule type" value="Genomic_DNA"/>
</dbReference>
<evidence type="ECO:0000313" key="1">
    <source>
        <dbReference type="EMBL" id="KFE47016.1"/>
    </source>
</evidence>
<evidence type="ECO:0008006" key="3">
    <source>
        <dbReference type="Google" id="ProtNLM"/>
    </source>
</evidence>
<protein>
    <recommendedName>
        <fullName evidence="3">BrnA antitoxin of type II toxin-antitoxin system</fullName>
    </recommendedName>
</protein>
<dbReference type="InterPro" id="IPR025528">
    <property type="entry name" value="BrnA_antitoxin"/>
</dbReference>
<dbReference type="Proteomes" id="UP000028643">
    <property type="component" value="Unassembled WGS sequence"/>
</dbReference>
<proteinExistence type="predicted"/>
<comment type="caution">
    <text evidence="1">The sequence shown here is derived from an EMBL/GenBank/DDBJ whole genome shotgun (WGS) entry which is preliminary data.</text>
</comment>
<dbReference type="PATRIC" id="fig|317.174.peg.4718"/>
<dbReference type="Pfam" id="PF14384">
    <property type="entry name" value="BrnA_antitoxin"/>
    <property type="match status" value="1"/>
</dbReference>
<gene>
    <name evidence="1" type="ORF">IV02_23070</name>
</gene>
<sequence>MKEHYDFSNAKRGPVAPVKGKRRITIMLDDVVLQAARERADEQGIGYQTLINGLLRQMLKVDSKHEATEKRLLSTGEELSVTAFNRREVEALEAQLNSMASSLHELLSDHRKVSST</sequence>
<dbReference type="RefSeq" id="WP_020292484.1">
    <property type="nucleotide sequence ID" value="NZ_JPQT01000130.1"/>
</dbReference>
<reference evidence="1 2" key="1">
    <citation type="submission" date="2014-07" db="EMBL/GenBank/DDBJ databases">
        <title>Draft Genome Sequences of Environmental Pseudomonas syringae strains.</title>
        <authorList>
            <person name="Baltrus D.A."/>
            <person name="Berge O."/>
            <person name="Morris C."/>
        </authorList>
    </citation>
    <scope>NUCLEOTIDE SEQUENCE [LARGE SCALE GENOMIC DNA]</scope>
    <source>
        <strain evidence="1 2">CEB003</strain>
    </source>
</reference>
<dbReference type="AlphaFoldDB" id="A0A085UV03"/>
<name>A0A085UV03_PSESX</name>
<organism evidence="1 2">
    <name type="scientific">Pseudomonas syringae</name>
    <dbReference type="NCBI Taxonomy" id="317"/>
    <lineage>
        <taxon>Bacteria</taxon>
        <taxon>Pseudomonadati</taxon>
        <taxon>Pseudomonadota</taxon>
        <taxon>Gammaproteobacteria</taxon>
        <taxon>Pseudomonadales</taxon>
        <taxon>Pseudomonadaceae</taxon>
        <taxon>Pseudomonas</taxon>
    </lineage>
</organism>
<accession>A0A085UV03</accession>
<evidence type="ECO:0000313" key="2">
    <source>
        <dbReference type="Proteomes" id="UP000028643"/>
    </source>
</evidence>